<dbReference type="InterPro" id="IPR000182">
    <property type="entry name" value="GNAT_dom"/>
</dbReference>
<dbReference type="PANTHER" id="PTHR13947">
    <property type="entry name" value="GNAT FAMILY N-ACETYLTRANSFERASE"/>
    <property type="match status" value="1"/>
</dbReference>
<dbReference type="Pfam" id="PF13673">
    <property type="entry name" value="Acetyltransf_10"/>
    <property type="match status" value="1"/>
</dbReference>
<dbReference type="SUPFAM" id="SSF55729">
    <property type="entry name" value="Acyl-CoA N-acyltransferases (Nat)"/>
    <property type="match status" value="1"/>
</dbReference>
<feature type="domain" description="N-acetyltransferase" evidence="2">
    <location>
        <begin position="1"/>
        <end position="145"/>
    </location>
</feature>
<keyword evidence="4" id="KW-1185">Reference proteome</keyword>
<keyword evidence="1" id="KW-0808">Transferase</keyword>
<dbReference type="InterPro" id="IPR016181">
    <property type="entry name" value="Acyl_CoA_acyltransferase"/>
</dbReference>
<sequence length="147" mass="16604">MSIRKYQADDLDSCLEIFEGNAPKFFDPSERDDFRRYLETLNDPYFVFEQDGKVVGAGGYCQGPKEMGLAWGMVRCDLHGQGIGSALVRYRLERIAQDHPDQAVAIDTSQHTCAFYEKMGFETLSIKEDGYGPGLHMVLMRRPPSLA</sequence>
<gene>
    <name evidence="3" type="ORF">GCM10007094_27390</name>
</gene>
<accession>A0ABQ3EEW2</accession>
<organism evidence="3 4">
    <name type="scientific">Pseudovibrio japonicus</name>
    <dbReference type="NCBI Taxonomy" id="366534"/>
    <lineage>
        <taxon>Bacteria</taxon>
        <taxon>Pseudomonadati</taxon>
        <taxon>Pseudomonadota</taxon>
        <taxon>Alphaproteobacteria</taxon>
        <taxon>Hyphomicrobiales</taxon>
        <taxon>Stappiaceae</taxon>
        <taxon>Pseudovibrio</taxon>
    </lineage>
</organism>
<evidence type="ECO:0000256" key="1">
    <source>
        <dbReference type="ARBA" id="ARBA00022679"/>
    </source>
</evidence>
<proteinExistence type="predicted"/>
<comment type="caution">
    <text evidence="3">The sequence shown here is derived from an EMBL/GenBank/DDBJ whole genome shotgun (WGS) entry which is preliminary data.</text>
</comment>
<evidence type="ECO:0000313" key="3">
    <source>
        <dbReference type="EMBL" id="GHB36282.1"/>
    </source>
</evidence>
<reference evidence="4" key="1">
    <citation type="journal article" date="2019" name="Int. J. Syst. Evol. Microbiol.">
        <title>The Global Catalogue of Microorganisms (GCM) 10K type strain sequencing project: providing services to taxonomists for standard genome sequencing and annotation.</title>
        <authorList>
            <consortium name="The Broad Institute Genomics Platform"/>
            <consortium name="The Broad Institute Genome Sequencing Center for Infectious Disease"/>
            <person name="Wu L."/>
            <person name="Ma J."/>
        </authorList>
    </citation>
    <scope>NUCLEOTIDE SEQUENCE [LARGE SCALE GENOMIC DNA]</scope>
    <source>
        <strain evidence="4">KCTC 12861</strain>
    </source>
</reference>
<dbReference type="Proteomes" id="UP000637980">
    <property type="component" value="Unassembled WGS sequence"/>
</dbReference>
<dbReference type="CDD" id="cd04301">
    <property type="entry name" value="NAT_SF"/>
    <property type="match status" value="1"/>
</dbReference>
<dbReference type="RefSeq" id="WP_189437333.1">
    <property type="nucleotide sequence ID" value="NZ_BMXE01000004.1"/>
</dbReference>
<dbReference type="PROSITE" id="PS51186">
    <property type="entry name" value="GNAT"/>
    <property type="match status" value="1"/>
</dbReference>
<evidence type="ECO:0000313" key="4">
    <source>
        <dbReference type="Proteomes" id="UP000637980"/>
    </source>
</evidence>
<dbReference type="InterPro" id="IPR050769">
    <property type="entry name" value="NAT_camello-type"/>
</dbReference>
<dbReference type="PANTHER" id="PTHR13947:SF37">
    <property type="entry name" value="LD18367P"/>
    <property type="match status" value="1"/>
</dbReference>
<evidence type="ECO:0000259" key="2">
    <source>
        <dbReference type="PROSITE" id="PS51186"/>
    </source>
</evidence>
<name>A0ABQ3EEW2_9HYPH</name>
<protein>
    <submittedName>
        <fullName evidence="3">Acetyltransferase</fullName>
    </submittedName>
</protein>
<dbReference type="EMBL" id="BMXE01000004">
    <property type="protein sequence ID" value="GHB36282.1"/>
    <property type="molecule type" value="Genomic_DNA"/>
</dbReference>
<dbReference type="Gene3D" id="3.40.630.30">
    <property type="match status" value="1"/>
</dbReference>